<evidence type="ECO:0000313" key="2">
    <source>
        <dbReference type="EMBL" id="KKN27925.1"/>
    </source>
</evidence>
<evidence type="ECO:0000256" key="1">
    <source>
        <dbReference type="SAM" id="MobiDB-lite"/>
    </source>
</evidence>
<dbReference type="EMBL" id="LAZR01002604">
    <property type="protein sequence ID" value="KKN27925.1"/>
    <property type="molecule type" value="Genomic_DNA"/>
</dbReference>
<accession>A0A0F9P7R5</accession>
<feature type="compositionally biased region" description="Basic residues" evidence="1">
    <location>
        <begin position="62"/>
        <end position="83"/>
    </location>
</feature>
<sequence>MTKKQRQEHRSLDYRWLNRGSWRTTSVWGRGKRRWWMWLVWWRKPKMVAVGSHKAGFDSARRTAHPVKKARRRMVQQSRRLNR</sequence>
<feature type="region of interest" description="Disordered" evidence="1">
    <location>
        <begin position="54"/>
        <end position="83"/>
    </location>
</feature>
<name>A0A0F9P7R5_9ZZZZ</name>
<dbReference type="AlphaFoldDB" id="A0A0F9P7R5"/>
<gene>
    <name evidence="2" type="ORF">LCGC14_0859490</name>
</gene>
<organism evidence="2">
    <name type="scientific">marine sediment metagenome</name>
    <dbReference type="NCBI Taxonomy" id="412755"/>
    <lineage>
        <taxon>unclassified sequences</taxon>
        <taxon>metagenomes</taxon>
        <taxon>ecological metagenomes</taxon>
    </lineage>
</organism>
<comment type="caution">
    <text evidence="2">The sequence shown here is derived from an EMBL/GenBank/DDBJ whole genome shotgun (WGS) entry which is preliminary data.</text>
</comment>
<proteinExistence type="predicted"/>
<protein>
    <submittedName>
        <fullName evidence="2">Uncharacterized protein</fullName>
    </submittedName>
</protein>
<reference evidence="2" key="1">
    <citation type="journal article" date="2015" name="Nature">
        <title>Complex archaea that bridge the gap between prokaryotes and eukaryotes.</title>
        <authorList>
            <person name="Spang A."/>
            <person name="Saw J.H."/>
            <person name="Jorgensen S.L."/>
            <person name="Zaremba-Niedzwiedzka K."/>
            <person name="Martijn J."/>
            <person name="Lind A.E."/>
            <person name="van Eijk R."/>
            <person name="Schleper C."/>
            <person name="Guy L."/>
            <person name="Ettema T.J."/>
        </authorList>
    </citation>
    <scope>NUCLEOTIDE SEQUENCE</scope>
</reference>